<gene>
    <name evidence="1" type="ORF">SAMN04489864_11456</name>
</gene>
<dbReference type="Proteomes" id="UP000199666">
    <property type="component" value="Unassembled WGS sequence"/>
</dbReference>
<evidence type="ECO:0000313" key="1">
    <source>
        <dbReference type="EMBL" id="SFH48600.1"/>
    </source>
</evidence>
<reference evidence="1 2" key="1">
    <citation type="submission" date="2016-10" db="EMBL/GenBank/DDBJ databases">
        <authorList>
            <person name="de Groot N.N."/>
        </authorList>
    </citation>
    <scope>NUCLEOTIDE SEQUENCE [LARGE SCALE GENOMIC DNA]</scope>
    <source>
        <strain evidence="1 2">DSM 18684</strain>
    </source>
</reference>
<organism evidence="1 2">
    <name type="scientific">Pedobacter insulae</name>
    <dbReference type="NCBI Taxonomy" id="414048"/>
    <lineage>
        <taxon>Bacteria</taxon>
        <taxon>Pseudomonadati</taxon>
        <taxon>Bacteroidota</taxon>
        <taxon>Sphingobacteriia</taxon>
        <taxon>Sphingobacteriales</taxon>
        <taxon>Sphingobacteriaceae</taxon>
        <taxon>Pedobacter</taxon>
    </lineage>
</organism>
<evidence type="ECO:0000313" key="2">
    <source>
        <dbReference type="Proteomes" id="UP000199666"/>
    </source>
</evidence>
<protein>
    <submittedName>
        <fullName evidence="1">Uncharacterized protein</fullName>
    </submittedName>
</protein>
<keyword evidence="2" id="KW-1185">Reference proteome</keyword>
<dbReference type="AlphaFoldDB" id="A0A1I3AF91"/>
<sequence>MATIDKNTFDKLPKKIPGFVIYKSGDKYIIKLKPQKSSKPPSPLQIANRKRFAEMMLKRSKGEG</sequence>
<dbReference type="RefSeq" id="WP_090997923.1">
    <property type="nucleotide sequence ID" value="NZ_FOPP01000014.1"/>
</dbReference>
<proteinExistence type="predicted"/>
<accession>A0A1I3AF91</accession>
<name>A0A1I3AF91_9SPHI</name>
<dbReference type="EMBL" id="FOPP01000014">
    <property type="protein sequence ID" value="SFH48600.1"/>
    <property type="molecule type" value="Genomic_DNA"/>
</dbReference>